<dbReference type="Pfam" id="PF08367">
    <property type="entry name" value="M16C_assoc"/>
    <property type="match status" value="1"/>
</dbReference>
<dbReference type="InterPro" id="IPR011765">
    <property type="entry name" value="Pept_M16_N"/>
</dbReference>
<dbReference type="OrthoDB" id="10250783at2759"/>
<dbReference type="PANTHER" id="PTHR43016">
    <property type="entry name" value="PRESEQUENCE PROTEASE"/>
    <property type="match status" value="1"/>
</dbReference>
<reference evidence="13" key="1">
    <citation type="submission" date="2017-10" db="EMBL/GenBank/DDBJ databases">
        <title>Transcriptome Assembly of Sugarcane Aphid Adults.</title>
        <authorList>
            <person name="Scully E.D."/>
            <person name="Palmer N.A."/>
            <person name="Geib S.M."/>
            <person name="Sarath G."/>
            <person name="Sattler S.E."/>
        </authorList>
    </citation>
    <scope>NUCLEOTIDE SEQUENCE</scope>
    <source>
        <tissue evidence="13">Whole body</tissue>
    </source>
</reference>
<dbReference type="Gene3D" id="3.30.830.10">
    <property type="entry name" value="Metalloenzyme, LuxS/M16 peptidase-like"/>
    <property type="match status" value="4"/>
</dbReference>
<keyword evidence="11" id="KW-0496">Mitochondrion</keyword>
<evidence type="ECO:0000256" key="7">
    <source>
        <dbReference type="ARBA" id="ARBA00022801"/>
    </source>
</evidence>
<evidence type="ECO:0000256" key="8">
    <source>
        <dbReference type="ARBA" id="ARBA00022833"/>
    </source>
</evidence>
<dbReference type="EMBL" id="GFXV01001847">
    <property type="protein sequence ID" value="MBW13652.1"/>
    <property type="molecule type" value="Transcribed_RNA"/>
</dbReference>
<dbReference type="GO" id="GO:0046872">
    <property type="term" value="F:metal ion binding"/>
    <property type="evidence" value="ECO:0007669"/>
    <property type="project" value="UniProtKB-KW"/>
</dbReference>
<dbReference type="FunFam" id="3.30.830.10:FF:000009">
    <property type="entry name" value="Presequence protease, mitochondrial"/>
    <property type="match status" value="1"/>
</dbReference>
<dbReference type="AlphaFoldDB" id="A0A2H8TIY3"/>
<feature type="domain" description="Peptidase M16C associated" evidence="12">
    <location>
        <begin position="498"/>
        <end position="745"/>
    </location>
</feature>
<dbReference type="Pfam" id="PF22516">
    <property type="entry name" value="PreP_C"/>
    <property type="match status" value="1"/>
</dbReference>
<evidence type="ECO:0000256" key="3">
    <source>
        <dbReference type="ARBA" id="ARBA00007575"/>
    </source>
</evidence>
<evidence type="ECO:0000256" key="11">
    <source>
        <dbReference type="ARBA" id="ARBA00023128"/>
    </source>
</evidence>
<dbReference type="GO" id="GO:0004222">
    <property type="term" value="F:metalloendopeptidase activity"/>
    <property type="evidence" value="ECO:0007669"/>
    <property type="project" value="TreeGrafter"/>
</dbReference>
<comment type="subcellular location">
    <subcellularLocation>
        <location evidence="2">Mitochondrion</location>
    </subcellularLocation>
</comment>
<dbReference type="InterPro" id="IPR007863">
    <property type="entry name" value="Peptidase_M16_C"/>
</dbReference>
<keyword evidence="10" id="KW-0482">Metalloprotease</keyword>
<gene>
    <name evidence="13" type="primary">pitrm1</name>
</gene>
<name>A0A2H8TIY3_9HEMI</name>
<proteinExistence type="inferred from homology"/>
<comment type="cofactor">
    <cofactor evidence="1">
        <name>Zn(2+)</name>
        <dbReference type="ChEBI" id="CHEBI:29105"/>
    </cofactor>
</comment>
<keyword evidence="8" id="KW-0862">Zinc</keyword>
<evidence type="ECO:0000256" key="9">
    <source>
        <dbReference type="ARBA" id="ARBA00022946"/>
    </source>
</evidence>
<evidence type="ECO:0000256" key="4">
    <source>
        <dbReference type="ARBA" id="ARBA00020167"/>
    </source>
</evidence>
<dbReference type="PANTHER" id="PTHR43016:SF13">
    <property type="entry name" value="PRESEQUENCE PROTEASE, MITOCHONDRIAL"/>
    <property type="match status" value="1"/>
</dbReference>
<evidence type="ECO:0000256" key="10">
    <source>
        <dbReference type="ARBA" id="ARBA00023049"/>
    </source>
</evidence>
<evidence type="ECO:0000313" key="13">
    <source>
        <dbReference type="EMBL" id="MBW13652.1"/>
    </source>
</evidence>
<evidence type="ECO:0000256" key="2">
    <source>
        <dbReference type="ARBA" id="ARBA00004173"/>
    </source>
</evidence>
<evidence type="ECO:0000259" key="12">
    <source>
        <dbReference type="SMART" id="SM01264"/>
    </source>
</evidence>
<dbReference type="GO" id="GO:0005759">
    <property type="term" value="C:mitochondrial matrix"/>
    <property type="evidence" value="ECO:0007669"/>
    <property type="project" value="TreeGrafter"/>
</dbReference>
<organism evidence="13">
    <name type="scientific">Melanaphis sacchari</name>
    <dbReference type="NCBI Taxonomy" id="742174"/>
    <lineage>
        <taxon>Eukaryota</taxon>
        <taxon>Metazoa</taxon>
        <taxon>Ecdysozoa</taxon>
        <taxon>Arthropoda</taxon>
        <taxon>Hexapoda</taxon>
        <taxon>Insecta</taxon>
        <taxon>Pterygota</taxon>
        <taxon>Neoptera</taxon>
        <taxon>Paraneoptera</taxon>
        <taxon>Hemiptera</taxon>
        <taxon>Sternorrhyncha</taxon>
        <taxon>Aphidomorpha</taxon>
        <taxon>Aphidoidea</taxon>
        <taxon>Aphididae</taxon>
        <taxon>Aphidini</taxon>
        <taxon>Melanaphis</taxon>
    </lineage>
</organism>
<dbReference type="Pfam" id="PF05193">
    <property type="entry name" value="Peptidase_M16_C"/>
    <property type="match status" value="1"/>
</dbReference>
<dbReference type="FunFam" id="3.30.830.10:FF:000013">
    <property type="entry name" value="Mitochondrial presequence protease"/>
    <property type="match status" value="1"/>
</dbReference>
<dbReference type="InterPro" id="IPR013578">
    <property type="entry name" value="Peptidase_M16C_assoc"/>
</dbReference>
<dbReference type="FunFam" id="3.30.830.10:FF:000011">
    <property type="entry name" value="Presequence protease, mitochondrial"/>
    <property type="match status" value="1"/>
</dbReference>
<dbReference type="Pfam" id="PF00675">
    <property type="entry name" value="Peptidase_M16"/>
    <property type="match status" value="1"/>
</dbReference>
<keyword evidence="7" id="KW-0378">Hydrolase</keyword>
<sequence length="1003" mass="114475">MLRLSKVLNKHSANIRNLSILRTKTPKYDTVFEVGREIEGFVVKEVRPIADFQLTALRLEHQKSGADYLHIDRNDTNNVFSVAFRTTPKQSNGLPHILEHTTLCGSKKFPCRDPFFKMLNRSMANFMNAMTAPDYTFYPFCTENQSDYYNLMSVYLDAVFNPMLRESDFRQEGWRLEHKDVEDKNSPIEIKGVVYNEMKGVYSDNQQIYNEHFLNNILPSNTYGINSGGDPNVIPSLTHSDLVAFHHRYYHPSNSRFYSYGNFNLGNHLKFLNDTFLKDCLTDLSIKQETKVPNEKRWTKSKRAHVACREDPMVPKDKQSSLSIGTLWSDITNTQETFELAILSRLLLNGPNAKFYKTLIEPNIGTDFSAATGFTDQTRDTFFAVGLQGLNISDFERVESIYEDTIKSVIKEGFDNRDIDNILHSVELSMRHQTSNFGLQLLYGTLPIWNHDGNILDSMCVSEKIDEFKKKLSNQPNYLQSLVDKYLLNNNHKLVMTMSPENNFEESRKENEDKLLKEKLAPLTDADKENIYRQGLDLRKQQDATQDVTCLPSLSLNDLKKTTDSVPLIRENINNTPVFIFPQPTNQVTYFRSLINTSHLSDDLKTLIPLFSNVVTRMGTRSMDFRQFDQLVRKSTGGLQMSQSIIDSPTNLFNMKESVILNSHCLDKNVDEMFDLWKQIFTEVTFEDENRFKTLLQEEASSLANSISGSGHMYAMLCATAGINPIDAQRETYGGLQYVSTMKKIAQIDDLTSILKKLEEIGAKILNKNTMKCSLTVVENNSTAIKGLESFLNTIPGNWNQLNEYNKIDKQDNNVKCFHHVLPFSVNYCAKALPGVHYVHKDFAPLKVLCKYLSSKYLLPTVREKNGAYGSGASLSMSGSIQMFSYRDPKPIETFEAFDGVCNWVNNKKITIEELNEAKLAIFQGIDHPVAPMSKGNALFFNDMDQQIKQEHRNQIMNVKIEDLLSVANLYFSNTNFSKALIGPANNDIHSGTNWNVTNHEDL</sequence>
<keyword evidence="6" id="KW-0479">Metal-binding</keyword>
<keyword evidence="5 13" id="KW-0645">Protease</keyword>
<accession>A0A2H8TIY3</accession>
<dbReference type="SUPFAM" id="SSF63411">
    <property type="entry name" value="LuxS/MPP-like metallohydrolase"/>
    <property type="match status" value="4"/>
</dbReference>
<dbReference type="GO" id="GO:0016485">
    <property type="term" value="P:protein processing"/>
    <property type="evidence" value="ECO:0007669"/>
    <property type="project" value="TreeGrafter"/>
</dbReference>
<evidence type="ECO:0000256" key="5">
    <source>
        <dbReference type="ARBA" id="ARBA00022670"/>
    </source>
</evidence>
<evidence type="ECO:0000256" key="1">
    <source>
        <dbReference type="ARBA" id="ARBA00001947"/>
    </source>
</evidence>
<dbReference type="InterPro" id="IPR011249">
    <property type="entry name" value="Metalloenz_LuxS/M16"/>
</dbReference>
<dbReference type="InterPro" id="IPR055130">
    <property type="entry name" value="PreP_C"/>
</dbReference>
<keyword evidence="9" id="KW-0809">Transit peptide</keyword>
<evidence type="ECO:0000256" key="6">
    <source>
        <dbReference type="ARBA" id="ARBA00022723"/>
    </source>
</evidence>
<protein>
    <recommendedName>
        <fullName evidence="4">Presequence protease, mitochondrial</fullName>
    </recommendedName>
</protein>
<comment type="similarity">
    <text evidence="3">Belongs to the peptidase M16 family. PreP subfamily.</text>
</comment>
<dbReference type="SMART" id="SM01264">
    <property type="entry name" value="M16C_associated"/>
    <property type="match status" value="1"/>
</dbReference>